<dbReference type="InterPro" id="IPR018483">
    <property type="entry name" value="Carb_kinase_FGGY_CS"/>
</dbReference>
<evidence type="ECO:0000259" key="9">
    <source>
        <dbReference type="Pfam" id="PF02782"/>
    </source>
</evidence>
<keyword evidence="3 7" id="KW-0418">Kinase</keyword>
<dbReference type="PANTHER" id="PTHR43435">
    <property type="entry name" value="RIBULOKINASE"/>
    <property type="match status" value="1"/>
</dbReference>
<sequence length="525" mass="56931">MAEGPYLLGIDFGTGGARVGIFDTEGTPVAFGEQEFSLEHPRPGWAEQDPDEWWERLVAAVNGAMKESGIPAGEIAGISVDAMSSTVLAMDEKDRHLRPAIMWMDVRSSDQADRIAGTHNDALKYNGYGAVSAEWGLPKALWIKDHEPDVYKKARHVCDCGDWLIHRLTGEWASSINFASSKYYYDRDQGGYPESLYDAVGAGGLLEKFPKDVLDLGAVAGELRKEVAEEFGLKAGTPVAEGGVDAHVGALGLGVVEPGKMALITGSSHVVIGQTSEPIHDPGFWGAYTDAIVPGQYTVEAGQAATGSIVAWFKNQFAGDAAAEAKRRGVDTYDVLTEWARGVPIGSDGLIVLDYFQGNRSPYTDPLARGMMWGLTLSHTPGHVFRAIIEGICYGTENILRTMRGQDFEPRLNVVSGGPAKSDLWMQMHADVSNVPIAFTKVSEGPVLGAAMLAAVGAGIYPDIQTAAKHMVHTADTIEPDPERHEEYRFYVDRYMETYPQMKELMHKTQRHVAGSGNAAVEREA</sequence>
<keyword evidence="1 7" id="KW-0808">Transferase</keyword>
<evidence type="ECO:0000256" key="5">
    <source>
        <dbReference type="ARBA" id="ARBA00022935"/>
    </source>
</evidence>
<keyword evidence="2" id="KW-0547">Nucleotide-binding</keyword>
<keyword evidence="5" id="KW-0054">Arabinose catabolism</keyword>
<accession>A0A6J4RCS9</accession>
<feature type="domain" description="Carbohydrate kinase FGGY N-terminal" evidence="8">
    <location>
        <begin position="6"/>
        <end position="252"/>
    </location>
</feature>
<dbReference type="GO" id="GO:0005524">
    <property type="term" value="F:ATP binding"/>
    <property type="evidence" value="ECO:0007669"/>
    <property type="project" value="UniProtKB-KW"/>
</dbReference>
<dbReference type="Gene3D" id="3.30.420.40">
    <property type="match status" value="2"/>
</dbReference>
<keyword evidence="4" id="KW-0067">ATP-binding</keyword>
<name>A0A6J4RCS9_9ACTN</name>
<feature type="domain" description="Carbohydrate kinase FGGY C-terminal" evidence="9">
    <location>
        <begin position="262"/>
        <end position="457"/>
    </location>
</feature>
<dbReference type="PROSITE" id="PS00445">
    <property type="entry name" value="FGGY_KINASES_2"/>
    <property type="match status" value="1"/>
</dbReference>
<dbReference type="GO" id="GO:0019569">
    <property type="term" value="P:L-arabinose catabolic process to D-xylulose 5-phosphate"/>
    <property type="evidence" value="ECO:0007669"/>
    <property type="project" value="InterPro"/>
</dbReference>
<evidence type="ECO:0000259" key="8">
    <source>
        <dbReference type="Pfam" id="PF00370"/>
    </source>
</evidence>
<evidence type="ECO:0000313" key="10">
    <source>
        <dbReference type="EMBL" id="CAA9466618.1"/>
    </source>
</evidence>
<dbReference type="CDD" id="cd07781">
    <property type="entry name" value="ASKHA_NBD_FGGY_L-RBK"/>
    <property type="match status" value="1"/>
</dbReference>
<evidence type="ECO:0000256" key="7">
    <source>
        <dbReference type="RuleBase" id="RU003733"/>
    </source>
</evidence>
<gene>
    <name evidence="10" type="ORF">AVDCRST_MAG02-3177</name>
</gene>
<comment type="similarity">
    <text evidence="7">Belongs to the FGGY kinase family.</text>
</comment>
<dbReference type="AlphaFoldDB" id="A0A6J4RCS9"/>
<evidence type="ECO:0000256" key="1">
    <source>
        <dbReference type="ARBA" id="ARBA00022679"/>
    </source>
</evidence>
<proteinExistence type="inferred from homology"/>
<evidence type="ECO:0000256" key="3">
    <source>
        <dbReference type="ARBA" id="ARBA00022777"/>
    </source>
</evidence>
<evidence type="ECO:0000256" key="4">
    <source>
        <dbReference type="ARBA" id="ARBA00022840"/>
    </source>
</evidence>
<evidence type="ECO:0000256" key="2">
    <source>
        <dbReference type="ARBA" id="ARBA00022741"/>
    </source>
</evidence>
<dbReference type="SUPFAM" id="SSF53067">
    <property type="entry name" value="Actin-like ATPase domain"/>
    <property type="match status" value="2"/>
</dbReference>
<dbReference type="GO" id="GO:0005737">
    <property type="term" value="C:cytoplasm"/>
    <property type="evidence" value="ECO:0007669"/>
    <property type="project" value="TreeGrafter"/>
</dbReference>
<dbReference type="GO" id="GO:0019150">
    <property type="term" value="F:D-ribulokinase activity"/>
    <property type="evidence" value="ECO:0007669"/>
    <property type="project" value="TreeGrafter"/>
</dbReference>
<dbReference type="PANTHER" id="PTHR43435:SF4">
    <property type="entry name" value="FGGY CARBOHYDRATE KINASE DOMAIN-CONTAINING PROTEIN"/>
    <property type="match status" value="1"/>
</dbReference>
<evidence type="ECO:0000256" key="6">
    <source>
        <dbReference type="ARBA" id="ARBA00023277"/>
    </source>
</evidence>
<dbReference type="InterPro" id="IPR005929">
    <property type="entry name" value="Ribulokinase"/>
</dbReference>
<dbReference type="PIRSF" id="PIRSF000538">
    <property type="entry name" value="GlpK"/>
    <property type="match status" value="1"/>
</dbReference>
<reference evidence="10" key="1">
    <citation type="submission" date="2020-02" db="EMBL/GenBank/DDBJ databases">
        <authorList>
            <person name="Meier V. D."/>
        </authorList>
    </citation>
    <scope>NUCLEOTIDE SEQUENCE</scope>
    <source>
        <strain evidence="10">AVDCRST_MAG02</strain>
    </source>
</reference>
<keyword evidence="6" id="KW-0119">Carbohydrate metabolism</keyword>
<organism evidence="10">
    <name type="scientific">uncultured Rubrobacteraceae bacterium</name>
    <dbReference type="NCBI Taxonomy" id="349277"/>
    <lineage>
        <taxon>Bacteria</taxon>
        <taxon>Bacillati</taxon>
        <taxon>Actinomycetota</taxon>
        <taxon>Rubrobacteria</taxon>
        <taxon>Rubrobacterales</taxon>
        <taxon>Rubrobacteraceae</taxon>
        <taxon>environmental samples</taxon>
    </lineage>
</organism>
<dbReference type="GO" id="GO:0008741">
    <property type="term" value="F:ribulokinase activity"/>
    <property type="evidence" value="ECO:0007669"/>
    <property type="project" value="InterPro"/>
</dbReference>
<protein>
    <submittedName>
        <fullName evidence="10">Carbohydrate kinase, FGGY family</fullName>
    </submittedName>
</protein>
<dbReference type="InterPro" id="IPR018485">
    <property type="entry name" value="FGGY_C"/>
</dbReference>
<dbReference type="Pfam" id="PF00370">
    <property type="entry name" value="FGGY_N"/>
    <property type="match status" value="1"/>
</dbReference>
<dbReference type="InterPro" id="IPR043129">
    <property type="entry name" value="ATPase_NBD"/>
</dbReference>
<dbReference type="InterPro" id="IPR018484">
    <property type="entry name" value="FGGY_N"/>
</dbReference>
<dbReference type="Pfam" id="PF02782">
    <property type="entry name" value="FGGY_C"/>
    <property type="match status" value="1"/>
</dbReference>
<dbReference type="EMBL" id="CADCVH010000097">
    <property type="protein sequence ID" value="CAA9466618.1"/>
    <property type="molecule type" value="Genomic_DNA"/>
</dbReference>
<dbReference type="InterPro" id="IPR000577">
    <property type="entry name" value="Carb_kinase_FGGY"/>
</dbReference>